<dbReference type="InterPro" id="IPR037278">
    <property type="entry name" value="ARFGAP/RecO"/>
</dbReference>
<dbReference type="InterPro" id="IPR000008">
    <property type="entry name" value="C2_dom"/>
</dbReference>
<keyword evidence="5" id="KW-0106">Calcium</keyword>
<feature type="region of interest" description="Disordered" evidence="7">
    <location>
        <begin position="330"/>
        <end position="357"/>
    </location>
</feature>
<evidence type="ECO:0000256" key="6">
    <source>
        <dbReference type="PROSITE-ProRule" id="PRU00288"/>
    </source>
</evidence>
<feature type="compositionally biased region" description="Basic and acidic residues" evidence="7">
    <location>
        <begin position="30"/>
        <end position="39"/>
    </location>
</feature>
<dbReference type="InterPro" id="IPR044518">
    <property type="entry name" value="ARF_GAP_AGD11/12/13"/>
</dbReference>
<dbReference type="InterPro" id="IPR001164">
    <property type="entry name" value="ArfGAP_dom"/>
</dbReference>
<feature type="region of interest" description="Disordered" evidence="7">
    <location>
        <begin position="1"/>
        <end position="55"/>
    </location>
</feature>
<dbReference type="InterPro" id="IPR035892">
    <property type="entry name" value="C2_domain_sf"/>
</dbReference>
<keyword evidence="11" id="KW-1185">Reference proteome</keyword>
<feature type="domain" description="C2" evidence="8">
    <location>
        <begin position="370"/>
        <end position="484"/>
    </location>
</feature>
<evidence type="ECO:0000256" key="5">
    <source>
        <dbReference type="ARBA" id="ARBA00022837"/>
    </source>
</evidence>
<evidence type="ECO:0000313" key="10">
    <source>
        <dbReference type="EMBL" id="CAD6228174.1"/>
    </source>
</evidence>
<evidence type="ECO:0000313" key="11">
    <source>
        <dbReference type="Proteomes" id="UP000604825"/>
    </source>
</evidence>
<dbReference type="SMART" id="SM00105">
    <property type="entry name" value="ArfGap"/>
    <property type="match status" value="1"/>
</dbReference>
<dbReference type="Pfam" id="PF01412">
    <property type="entry name" value="ArfGap"/>
    <property type="match status" value="1"/>
</dbReference>
<dbReference type="SMART" id="SM00239">
    <property type="entry name" value="C2"/>
    <property type="match status" value="1"/>
</dbReference>
<reference evidence="10" key="1">
    <citation type="submission" date="2020-10" db="EMBL/GenBank/DDBJ databases">
        <authorList>
            <person name="Han B."/>
            <person name="Lu T."/>
            <person name="Zhao Q."/>
            <person name="Huang X."/>
            <person name="Zhao Y."/>
        </authorList>
    </citation>
    <scope>NUCLEOTIDE SEQUENCE</scope>
</reference>
<dbReference type="CDD" id="cd04038">
    <property type="entry name" value="C2_ArfGAP"/>
    <property type="match status" value="1"/>
</dbReference>
<dbReference type="SUPFAM" id="SSF57863">
    <property type="entry name" value="ArfGap/RecO-like zinc finger"/>
    <property type="match status" value="1"/>
</dbReference>
<evidence type="ECO:0000256" key="1">
    <source>
        <dbReference type="ARBA" id="ARBA00022468"/>
    </source>
</evidence>
<sequence length="543" mass="59793">MEGCNPMQRFVDSPKPYNRRKACGMQTRMDSSDHGDRQGSRASELPGKMDNDRAGRQGLKACEFPAKMDNDHADRQGSKACESPGKACELPGKMDNDHPVHQGLKASGLQLQPKMDATDDGICQGLKACGLATKMDTNDQVDRKGSKVSGVATKMDANASDQGDCQGFKVCGIEAKMDGNDHADHLGSKVCGMLTKTDADDQCSNQGPFKAAERLDHLLNQPANRSCADCGAPDPKWVSLTFGVFICIKCSGAHRSLGVHISKVVSVKLDEWADEQVDILADSGGNAAVNMIYEAFVPENCTKPKQDCSAEERNDFIWRKYEAQQFLTNPQLSCPPRRNDKHNHQPHSTSSSRHGLGLSFRNSWRRKEHESKTAKKTIEVGMVEFVGLIKVDILRGTNLAIRDVMSSDPYVILNLGHQTMKTKVVKSSLNPVWNERLMLSIPDPIPLLKLQVYDKDTFTTDDRMGEAEINIQPLVAAAKAFETSAIADTAQLNKWMAKDGIWIPRDSAISIVNGKVKQVVNVRLQSVERGQLEMELECVPLTQ</sequence>
<feature type="domain" description="Arf-GAP" evidence="9">
    <location>
        <begin position="212"/>
        <end position="341"/>
    </location>
</feature>
<evidence type="ECO:0000259" key="8">
    <source>
        <dbReference type="PROSITE" id="PS50004"/>
    </source>
</evidence>
<dbReference type="PANTHER" id="PTHR46220">
    <property type="entry name" value="ADP-RIBOSYLATION FACTOR GTPASE-ACTIVATING PROTEIN AGD12"/>
    <property type="match status" value="1"/>
</dbReference>
<dbReference type="PRINTS" id="PR00405">
    <property type="entry name" value="REVINTRACTNG"/>
</dbReference>
<dbReference type="Gene3D" id="1.10.220.150">
    <property type="entry name" value="Arf GTPase activating protein"/>
    <property type="match status" value="1"/>
</dbReference>
<evidence type="ECO:0000256" key="4">
    <source>
        <dbReference type="ARBA" id="ARBA00022833"/>
    </source>
</evidence>
<dbReference type="PANTHER" id="PTHR46220:SF2">
    <property type="entry name" value="ADP-RIBOSYLATION FACTOR GTPASE-ACTIVATING PROTEIN AGD11-RELATED"/>
    <property type="match status" value="1"/>
</dbReference>
<keyword evidence="1" id="KW-0343">GTPase activation</keyword>
<dbReference type="OrthoDB" id="73919at2759"/>
<dbReference type="EMBL" id="CAJGYO010000005">
    <property type="protein sequence ID" value="CAD6228174.1"/>
    <property type="molecule type" value="Genomic_DNA"/>
</dbReference>
<dbReference type="PROSITE" id="PS50004">
    <property type="entry name" value="C2"/>
    <property type="match status" value="1"/>
</dbReference>
<keyword evidence="2" id="KW-0479">Metal-binding</keyword>
<proteinExistence type="predicted"/>
<evidence type="ECO:0000259" key="9">
    <source>
        <dbReference type="PROSITE" id="PS50115"/>
    </source>
</evidence>
<dbReference type="AlphaFoldDB" id="A0A811NQD4"/>
<dbReference type="Proteomes" id="UP000604825">
    <property type="component" value="Unassembled WGS sequence"/>
</dbReference>
<organism evidence="10 11">
    <name type="scientific">Miscanthus lutarioriparius</name>
    <dbReference type="NCBI Taxonomy" id="422564"/>
    <lineage>
        <taxon>Eukaryota</taxon>
        <taxon>Viridiplantae</taxon>
        <taxon>Streptophyta</taxon>
        <taxon>Embryophyta</taxon>
        <taxon>Tracheophyta</taxon>
        <taxon>Spermatophyta</taxon>
        <taxon>Magnoliopsida</taxon>
        <taxon>Liliopsida</taxon>
        <taxon>Poales</taxon>
        <taxon>Poaceae</taxon>
        <taxon>PACMAD clade</taxon>
        <taxon>Panicoideae</taxon>
        <taxon>Andropogonodae</taxon>
        <taxon>Andropogoneae</taxon>
        <taxon>Saccharinae</taxon>
        <taxon>Miscanthus</taxon>
    </lineage>
</organism>
<protein>
    <recommendedName>
        <fullName evidence="12">ADP-ribosylation factor GTPase-activating protein AGD11</fullName>
    </recommendedName>
</protein>
<dbReference type="GO" id="GO:0005543">
    <property type="term" value="F:phospholipid binding"/>
    <property type="evidence" value="ECO:0007669"/>
    <property type="project" value="InterPro"/>
</dbReference>
<evidence type="ECO:0000256" key="3">
    <source>
        <dbReference type="ARBA" id="ARBA00022771"/>
    </source>
</evidence>
<gene>
    <name evidence="10" type="ORF">NCGR_LOCUS19014</name>
</gene>
<dbReference type="CDD" id="cd08204">
    <property type="entry name" value="ArfGap"/>
    <property type="match status" value="1"/>
</dbReference>
<dbReference type="GO" id="GO:0005096">
    <property type="term" value="F:GTPase activator activity"/>
    <property type="evidence" value="ECO:0007669"/>
    <property type="project" value="UniProtKB-KW"/>
</dbReference>
<dbReference type="InterPro" id="IPR038508">
    <property type="entry name" value="ArfGAP_dom_sf"/>
</dbReference>
<evidence type="ECO:0008006" key="12">
    <source>
        <dbReference type="Google" id="ProtNLM"/>
    </source>
</evidence>
<accession>A0A811NQD4</accession>
<keyword evidence="3 6" id="KW-0863">Zinc-finger</keyword>
<comment type="caution">
    <text evidence="10">The sequence shown here is derived from an EMBL/GenBank/DDBJ whole genome shotgun (WGS) entry which is preliminary data.</text>
</comment>
<dbReference type="Pfam" id="PF00168">
    <property type="entry name" value="C2"/>
    <property type="match status" value="1"/>
</dbReference>
<dbReference type="GO" id="GO:0008270">
    <property type="term" value="F:zinc ion binding"/>
    <property type="evidence" value="ECO:0007669"/>
    <property type="project" value="UniProtKB-KW"/>
</dbReference>
<evidence type="ECO:0000256" key="2">
    <source>
        <dbReference type="ARBA" id="ARBA00022723"/>
    </source>
</evidence>
<name>A0A811NQD4_9POAL</name>
<keyword evidence="4" id="KW-0862">Zinc</keyword>
<dbReference type="PROSITE" id="PS50115">
    <property type="entry name" value="ARFGAP"/>
    <property type="match status" value="1"/>
</dbReference>
<evidence type="ECO:0000256" key="7">
    <source>
        <dbReference type="SAM" id="MobiDB-lite"/>
    </source>
</evidence>
<dbReference type="FunFam" id="2.60.40.150:FF:000190">
    <property type="entry name" value="ADP-ribosylation factor GTPase-activating protein AGD12"/>
    <property type="match status" value="1"/>
</dbReference>
<dbReference type="Gene3D" id="2.60.40.150">
    <property type="entry name" value="C2 domain"/>
    <property type="match status" value="1"/>
</dbReference>
<dbReference type="SUPFAM" id="SSF49562">
    <property type="entry name" value="C2 domain (Calcium/lipid-binding domain, CaLB)"/>
    <property type="match status" value="1"/>
</dbReference>
<dbReference type="FunFam" id="1.10.220.150:FF:000009">
    <property type="entry name" value="stromal membrane-associated protein 1 isoform X1"/>
    <property type="match status" value="1"/>
</dbReference>